<sequence>MFAVDAVLLQQGHEALVAKGRLVKGEQSSGIKTLGKSITKPLNRFSKEGIVRYLISIPLNSIPVVGTVIFLLFNGRPEVNHSTKTNHTDAWLGNTGKKSGPSYHARYFQLKGLSGQTRKAFVDRRKGSYTAWVFFTFLLKHEANLVPVVGMAFNITSTVGAALWASSMERRNAPAGTSEEVDVKME</sequence>
<organism evidence="2 3">
    <name type="scientific">Paramarasmius palmivorus</name>
    <dbReference type="NCBI Taxonomy" id="297713"/>
    <lineage>
        <taxon>Eukaryota</taxon>
        <taxon>Fungi</taxon>
        <taxon>Dikarya</taxon>
        <taxon>Basidiomycota</taxon>
        <taxon>Agaricomycotina</taxon>
        <taxon>Agaricomycetes</taxon>
        <taxon>Agaricomycetidae</taxon>
        <taxon>Agaricales</taxon>
        <taxon>Marasmiineae</taxon>
        <taxon>Marasmiaceae</taxon>
        <taxon>Paramarasmius</taxon>
    </lineage>
</organism>
<keyword evidence="1" id="KW-0812">Transmembrane</keyword>
<dbReference type="EMBL" id="JAYKXP010000028">
    <property type="protein sequence ID" value="KAK7043786.1"/>
    <property type="molecule type" value="Genomic_DNA"/>
</dbReference>
<evidence type="ECO:0000256" key="1">
    <source>
        <dbReference type="SAM" id="Phobius"/>
    </source>
</evidence>
<accession>A0AAW0CXD3</accession>
<dbReference type="InterPro" id="IPR052786">
    <property type="entry name" value="Spore_wall_assembly"/>
</dbReference>
<keyword evidence="3" id="KW-1185">Reference proteome</keyword>
<proteinExistence type="predicted"/>
<keyword evidence="1" id="KW-1133">Transmembrane helix</keyword>
<gene>
    <name evidence="2" type="ORF">VNI00_008398</name>
</gene>
<feature type="transmembrane region" description="Helical" evidence="1">
    <location>
        <begin position="50"/>
        <end position="73"/>
    </location>
</feature>
<evidence type="ECO:0000313" key="3">
    <source>
        <dbReference type="Proteomes" id="UP001383192"/>
    </source>
</evidence>
<comment type="caution">
    <text evidence="2">The sequence shown here is derived from an EMBL/GenBank/DDBJ whole genome shotgun (WGS) entry which is preliminary data.</text>
</comment>
<protein>
    <submittedName>
        <fullName evidence="2">Uncharacterized protein</fullName>
    </submittedName>
</protein>
<evidence type="ECO:0000313" key="2">
    <source>
        <dbReference type="EMBL" id="KAK7043786.1"/>
    </source>
</evidence>
<name>A0AAW0CXD3_9AGAR</name>
<reference evidence="2 3" key="1">
    <citation type="submission" date="2024-01" db="EMBL/GenBank/DDBJ databases">
        <title>A draft genome for a cacao thread blight-causing isolate of Paramarasmius palmivorus.</title>
        <authorList>
            <person name="Baruah I.K."/>
            <person name="Bukari Y."/>
            <person name="Amoako-Attah I."/>
            <person name="Meinhardt L.W."/>
            <person name="Bailey B.A."/>
            <person name="Cohen S.P."/>
        </authorList>
    </citation>
    <scope>NUCLEOTIDE SEQUENCE [LARGE SCALE GENOMIC DNA]</scope>
    <source>
        <strain evidence="2 3">GH-12</strain>
    </source>
</reference>
<dbReference type="PANTHER" id="PTHR34292">
    <property type="entry name" value="OUTER SPORE WALL PROTEIN LDS1"/>
    <property type="match status" value="1"/>
</dbReference>
<dbReference type="Proteomes" id="UP001383192">
    <property type="component" value="Unassembled WGS sequence"/>
</dbReference>
<keyword evidence="1" id="KW-0472">Membrane</keyword>
<dbReference type="AlphaFoldDB" id="A0AAW0CXD3"/>
<feature type="transmembrane region" description="Helical" evidence="1">
    <location>
        <begin position="145"/>
        <end position="165"/>
    </location>
</feature>
<dbReference type="PANTHER" id="PTHR34292:SF2">
    <property type="entry name" value="OUTER SPORE WALL PROTEIN LDS1"/>
    <property type="match status" value="1"/>
</dbReference>